<gene>
    <name evidence="1" type="ORF">SLITO_v1c09140</name>
</gene>
<dbReference type="EMBL" id="CP012357">
    <property type="protein sequence ID" value="AKX34525.1"/>
    <property type="molecule type" value="Genomic_DNA"/>
</dbReference>
<keyword evidence="2" id="KW-1185">Reference proteome</keyword>
<protein>
    <submittedName>
        <fullName evidence="1">Uncharacterized protein</fullName>
    </submittedName>
</protein>
<dbReference type="KEGG" id="sll:SLITO_v1c09140"/>
<organism evidence="1 2">
    <name type="scientific">Spiroplasma litorale</name>
    <dbReference type="NCBI Taxonomy" id="216942"/>
    <lineage>
        <taxon>Bacteria</taxon>
        <taxon>Bacillati</taxon>
        <taxon>Mycoplasmatota</taxon>
        <taxon>Mollicutes</taxon>
        <taxon>Entomoplasmatales</taxon>
        <taxon>Spiroplasmataceae</taxon>
        <taxon>Spiroplasma</taxon>
    </lineage>
</organism>
<evidence type="ECO:0000313" key="1">
    <source>
        <dbReference type="EMBL" id="AKX34525.1"/>
    </source>
</evidence>
<accession>A0A0K1W2G7</accession>
<proteinExistence type="predicted"/>
<evidence type="ECO:0000313" key="2">
    <source>
        <dbReference type="Proteomes" id="UP000067476"/>
    </source>
</evidence>
<reference evidence="1 2" key="1">
    <citation type="journal article" date="2015" name="Genome Announc.">
        <title>Complete Genome Sequence of Spiroplasma litorale TN-1T (DSM 21781), a Bacterium Isolated from a Green-Eyed Horsefly (Tabanus nigrovittatus).</title>
        <authorList>
            <person name="Lo W.S."/>
            <person name="Lai Y.C."/>
            <person name="Lien Y.W."/>
            <person name="Wang T.H."/>
            <person name="Kuo C.H."/>
        </authorList>
    </citation>
    <scope>NUCLEOTIDE SEQUENCE [LARGE SCALE GENOMIC DNA]</scope>
    <source>
        <strain evidence="1 2">TN-1</strain>
    </source>
</reference>
<sequence length="231" mass="27163">MQNNEWLELVESAKSILKNFSKKERKIIDSLTDFGEKLVKVSSSYEKNRTEFLNYVNNIYVGYRSQATRLLIISDCASMIMQLNDGLNDSLILINIFKDLVFLLDELKAKYLNNLLFFLIDNEELDNIKMLIVLINNTKFGIKDNFTEEVNNIFKKNNFKKDTFYEKELNKDFWKDINLLNNNALDTFNYGSNFIKETLSEDEGFEDDMIINIWAILAINICYLDYLNNLN</sequence>
<dbReference type="AlphaFoldDB" id="A0A0K1W2G7"/>
<dbReference type="OrthoDB" id="389122at2"/>
<dbReference type="STRING" id="216942.SLITO_v1c09140"/>
<dbReference type="Proteomes" id="UP000067476">
    <property type="component" value="Chromosome"/>
</dbReference>
<dbReference type="RefSeq" id="WP_075058614.1">
    <property type="nucleotide sequence ID" value="NZ_CP012357.1"/>
</dbReference>
<name>A0A0K1W2G7_9MOLU</name>
<dbReference type="PATRIC" id="fig|216942.3.peg.930"/>